<dbReference type="Pfam" id="PF00072">
    <property type="entry name" value="Response_reg"/>
    <property type="match status" value="1"/>
</dbReference>
<evidence type="ECO:0000313" key="3">
    <source>
        <dbReference type="EMBL" id="TFE88012.1"/>
    </source>
</evidence>
<gene>
    <name evidence="3" type="ORF">B5M42_10685</name>
</gene>
<feature type="domain" description="Response regulatory" evidence="2">
    <location>
        <begin position="3"/>
        <end position="118"/>
    </location>
</feature>
<dbReference type="InterPro" id="IPR011006">
    <property type="entry name" value="CheY-like_superfamily"/>
</dbReference>
<dbReference type="SMART" id="SM00448">
    <property type="entry name" value="REC"/>
    <property type="match status" value="1"/>
</dbReference>
<dbReference type="AlphaFoldDB" id="A0A4Y8Q2E9"/>
<name>A0A4Y8Q2E9_9BACL</name>
<proteinExistence type="predicted"/>
<dbReference type="Proteomes" id="UP000298246">
    <property type="component" value="Unassembled WGS sequence"/>
</dbReference>
<dbReference type="GO" id="GO:0000160">
    <property type="term" value="P:phosphorelay signal transduction system"/>
    <property type="evidence" value="ECO:0007669"/>
    <property type="project" value="InterPro"/>
</dbReference>
<dbReference type="EMBL" id="MYFO01000011">
    <property type="protein sequence ID" value="TFE88012.1"/>
    <property type="molecule type" value="Genomic_DNA"/>
</dbReference>
<evidence type="ECO:0000313" key="4">
    <source>
        <dbReference type="Proteomes" id="UP000298246"/>
    </source>
</evidence>
<keyword evidence="1" id="KW-0597">Phosphoprotein</keyword>
<comment type="caution">
    <text evidence="3">The sequence shown here is derived from an EMBL/GenBank/DDBJ whole genome shotgun (WGS) entry which is preliminary data.</text>
</comment>
<organism evidence="3 4">
    <name type="scientific">Paenibacillus athensensis</name>
    <dbReference type="NCBI Taxonomy" id="1967502"/>
    <lineage>
        <taxon>Bacteria</taxon>
        <taxon>Bacillati</taxon>
        <taxon>Bacillota</taxon>
        <taxon>Bacilli</taxon>
        <taxon>Bacillales</taxon>
        <taxon>Paenibacillaceae</taxon>
        <taxon>Paenibacillus</taxon>
    </lineage>
</organism>
<keyword evidence="4" id="KW-1185">Reference proteome</keyword>
<dbReference type="InterPro" id="IPR052048">
    <property type="entry name" value="ST_Response_Regulator"/>
</dbReference>
<protein>
    <submittedName>
        <fullName evidence="3">Two-component system response regulator</fullName>
    </submittedName>
</protein>
<evidence type="ECO:0000259" key="2">
    <source>
        <dbReference type="PROSITE" id="PS50110"/>
    </source>
</evidence>
<dbReference type="OrthoDB" id="9790669at2"/>
<dbReference type="SUPFAM" id="SSF52172">
    <property type="entry name" value="CheY-like"/>
    <property type="match status" value="1"/>
</dbReference>
<evidence type="ECO:0000256" key="1">
    <source>
        <dbReference type="PROSITE-ProRule" id="PRU00169"/>
    </source>
</evidence>
<dbReference type="PANTHER" id="PTHR43228:SF1">
    <property type="entry name" value="TWO-COMPONENT RESPONSE REGULATOR ARR22"/>
    <property type="match status" value="1"/>
</dbReference>
<accession>A0A4Y8Q2E9</accession>
<dbReference type="Gene3D" id="3.40.50.2300">
    <property type="match status" value="1"/>
</dbReference>
<feature type="modified residue" description="4-aspartylphosphate" evidence="1">
    <location>
        <position position="53"/>
    </location>
</feature>
<dbReference type="PANTHER" id="PTHR43228">
    <property type="entry name" value="TWO-COMPONENT RESPONSE REGULATOR"/>
    <property type="match status" value="1"/>
</dbReference>
<reference evidence="3 4" key="1">
    <citation type="submission" date="2017-03" db="EMBL/GenBank/DDBJ databases">
        <title>Isolation of Levoglucosan Utilizing Bacteria.</title>
        <authorList>
            <person name="Arya A.S."/>
        </authorList>
    </citation>
    <scope>NUCLEOTIDE SEQUENCE [LARGE SCALE GENOMIC DNA]</scope>
    <source>
        <strain evidence="3 4">MEC069</strain>
    </source>
</reference>
<dbReference type="PROSITE" id="PS50110">
    <property type="entry name" value="RESPONSE_REGULATORY"/>
    <property type="match status" value="1"/>
</dbReference>
<dbReference type="InterPro" id="IPR001789">
    <property type="entry name" value="Sig_transdc_resp-reg_receiver"/>
</dbReference>
<dbReference type="RefSeq" id="WP_134752568.1">
    <property type="nucleotide sequence ID" value="NZ_MYFO02000003.1"/>
</dbReference>
<sequence length="120" mass="13090">MTKVLIVDDAAVLRADMKAMITGMGCEVVAEACNGQEAVQAYKLYQPDLVTMDVTMPQMDGITAARSILEHDPAAKIVMCSAMGQQKVVLDAIHAGVKEFIVRPFDRLRAIESIRNVLAR</sequence>